<comment type="caution">
    <text evidence="2">The sequence shown here is derived from an EMBL/GenBank/DDBJ whole genome shotgun (WGS) entry which is preliminary data.</text>
</comment>
<proteinExistence type="predicted"/>
<dbReference type="InterPro" id="IPR050113">
    <property type="entry name" value="Ub_conjugating_enzyme"/>
</dbReference>
<organism evidence="2 3">
    <name type="scientific">Zingiber officinale</name>
    <name type="common">Ginger</name>
    <name type="synonym">Amomum zingiber</name>
    <dbReference type="NCBI Taxonomy" id="94328"/>
    <lineage>
        <taxon>Eukaryota</taxon>
        <taxon>Viridiplantae</taxon>
        <taxon>Streptophyta</taxon>
        <taxon>Embryophyta</taxon>
        <taxon>Tracheophyta</taxon>
        <taxon>Spermatophyta</taxon>
        <taxon>Magnoliopsida</taxon>
        <taxon>Liliopsida</taxon>
        <taxon>Zingiberales</taxon>
        <taxon>Zingiberaceae</taxon>
        <taxon>Zingiber</taxon>
    </lineage>
</organism>
<feature type="domain" description="UBC core" evidence="1">
    <location>
        <begin position="8"/>
        <end position="188"/>
    </location>
</feature>
<keyword evidence="3" id="KW-1185">Reference proteome</keyword>
<evidence type="ECO:0000259" key="1">
    <source>
        <dbReference type="PROSITE" id="PS50127"/>
    </source>
</evidence>
<dbReference type="AlphaFoldDB" id="A0A8J5M5G6"/>
<evidence type="ECO:0000313" key="2">
    <source>
        <dbReference type="EMBL" id="KAG6533113.1"/>
    </source>
</evidence>
<dbReference type="InterPro" id="IPR000608">
    <property type="entry name" value="UBC"/>
</dbReference>
<protein>
    <recommendedName>
        <fullName evidence="1">UBC core domain-containing protein</fullName>
    </recommendedName>
</protein>
<sequence>MASSSSSSAQLRLMSDLKAIRNEPPEGCSASPSSDENLFVWSATILGPDETPWEGGVFGLRLTFGDSYPAKPPRVRFTSEVFHPNVETGRMCICTLLQLGHFVASLGSTLSLHTTYFTGFLNFSLVSPASLSSVFVRQLMLGHLATMFSLLTDPNPASPANPEAAQLFQHDNQAYNKRVRRCARVSIEP</sequence>
<dbReference type="PANTHER" id="PTHR24067">
    <property type="entry name" value="UBIQUITIN-CONJUGATING ENZYME E2"/>
    <property type="match status" value="1"/>
</dbReference>
<gene>
    <name evidence="2" type="ORF">ZIOFF_006978</name>
</gene>
<dbReference type="PROSITE" id="PS50127">
    <property type="entry name" value="UBC_2"/>
    <property type="match status" value="1"/>
</dbReference>
<dbReference type="EMBL" id="JACMSC010000002">
    <property type="protein sequence ID" value="KAG6533113.1"/>
    <property type="molecule type" value="Genomic_DNA"/>
</dbReference>
<accession>A0A8J5M5G6</accession>
<dbReference type="Proteomes" id="UP000734854">
    <property type="component" value="Unassembled WGS sequence"/>
</dbReference>
<dbReference type="SMART" id="SM00212">
    <property type="entry name" value="UBCc"/>
    <property type="match status" value="1"/>
</dbReference>
<dbReference type="Gene3D" id="3.10.110.10">
    <property type="entry name" value="Ubiquitin Conjugating Enzyme"/>
    <property type="match status" value="1"/>
</dbReference>
<dbReference type="SUPFAM" id="SSF54495">
    <property type="entry name" value="UBC-like"/>
    <property type="match status" value="1"/>
</dbReference>
<dbReference type="InterPro" id="IPR016135">
    <property type="entry name" value="UBQ-conjugating_enzyme/RWD"/>
</dbReference>
<name>A0A8J5M5G6_ZINOF</name>
<evidence type="ECO:0000313" key="3">
    <source>
        <dbReference type="Proteomes" id="UP000734854"/>
    </source>
</evidence>
<reference evidence="2 3" key="1">
    <citation type="submission" date="2020-08" db="EMBL/GenBank/DDBJ databases">
        <title>Plant Genome Project.</title>
        <authorList>
            <person name="Zhang R.-G."/>
        </authorList>
    </citation>
    <scope>NUCLEOTIDE SEQUENCE [LARGE SCALE GENOMIC DNA]</scope>
    <source>
        <tissue evidence="2">Rhizome</tissue>
    </source>
</reference>
<dbReference type="Pfam" id="PF00179">
    <property type="entry name" value="UQ_con"/>
    <property type="match status" value="1"/>
</dbReference>